<gene>
    <name evidence="9" type="ORF">OP8BY_1956</name>
</gene>
<organism evidence="9 10">
    <name type="scientific">Candidatus Saccharicenans subterraneus</name>
    <dbReference type="NCBI Taxonomy" id="2508984"/>
    <lineage>
        <taxon>Bacteria</taxon>
        <taxon>Candidatus Aminicenantota</taxon>
        <taxon>Candidatus Aminicenantia</taxon>
        <taxon>Candidatus Aminicenantales</taxon>
        <taxon>Candidatus Saccharicenantaceae</taxon>
        <taxon>Candidatus Saccharicenans</taxon>
    </lineage>
</organism>
<comment type="caution">
    <text evidence="9">The sequence shown here is derived from an EMBL/GenBank/DDBJ whole genome shotgun (WGS) entry which is preliminary data.</text>
</comment>
<accession>A0A3E2BNX1</accession>
<feature type="transmembrane region" description="Helical" evidence="7">
    <location>
        <begin position="274"/>
        <end position="293"/>
    </location>
</feature>
<keyword evidence="5 7" id="KW-1133">Transmembrane helix</keyword>
<dbReference type="InterPro" id="IPR020846">
    <property type="entry name" value="MFS_dom"/>
</dbReference>
<keyword evidence="4 7" id="KW-0812">Transmembrane</keyword>
<feature type="transmembrane region" description="Helical" evidence="7">
    <location>
        <begin position="21"/>
        <end position="38"/>
    </location>
</feature>
<evidence type="ECO:0000256" key="1">
    <source>
        <dbReference type="ARBA" id="ARBA00004651"/>
    </source>
</evidence>
<evidence type="ECO:0000256" key="5">
    <source>
        <dbReference type="ARBA" id="ARBA00022989"/>
    </source>
</evidence>
<name>A0A3E2BNX1_9BACT</name>
<reference evidence="9 10" key="1">
    <citation type="submission" date="2018-08" db="EMBL/GenBank/DDBJ databases">
        <title>Genome analysis of the thermophilic bacterium of the candidate phylum Aminicenantes from deep subsurface aquifer revealed its physiology and ecological role.</title>
        <authorList>
            <person name="Kadnikov V.V."/>
            <person name="Mardanov A.V."/>
            <person name="Beletsky A.V."/>
            <person name="Karnachuk O.V."/>
            <person name="Ravin N.V."/>
        </authorList>
    </citation>
    <scope>NUCLEOTIDE SEQUENCE [LARGE SCALE GENOMIC DNA]</scope>
    <source>
        <strain evidence="9">BY38</strain>
    </source>
</reference>
<evidence type="ECO:0000313" key="9">
    <source>
        <dbReference type="EMBL" id="RFT16352.1"/>
    </source>
</evidence>
<dbReference type="EMBL" id="QUAH01000004">
    <property type="protein sequence ID" value="RFT16352.1"/>
    <property type="molecule type" value="Genomic_DNA"/>
</dbReference>
<dbReference type="PANTHER" id="PTHR23517">
    <property type="entry name" value="RESISTANCE PROTEIN MDTM, PUTATIVE-RELATED-RELATED"/>
    <property type="match status" value="1"/>
</dbReference>
<protein>
    <submittedName>
        <fullName evidence="9">Di-/tripeptide transporter</fullName>
    </submittedName>
</protein>
<feature type="transmembrane region" description="Helical" evidence="7">
    <location>
        <begin position="145"/>
        <end position="163"/>
    </location>
</feature>
<evidence type="ECO:0000259" key="8">
    <source>
        <dbReference type="PROSITE" id="PS50850"/>
    </source>
</evidence>
<feature type="transmembrane region" description="Helical" evidence="7">
    <location>
        <begin position="183"/>
        <end position="203"/>
    </location>
</feature>
<dbReference type="Pfam" id="PF07690">
    <property type="entry name" value="MFS_1"/>
    <property type="match status" value="1"/>
</dbReference>
<dbReference type="GO" id="GO:0006857">
    <property type="term" value="P:oligopeptide transport"/>
    <property type="evidence" value="ECO:0007669"/>
    <property type="project" value="InterPro"/>
</dbReference>
<feature type="transmembrane region" description="Helical" evidence="7">
    <location>
        <begin position="338"/>
        <end position="360"/>
    </location>
</feature>
<dbReference type="GO" id="GO:0022857">
    <property type="term" value="F:transmembrane transporter activity"/>
    <property type="evidence" value="ECO:0007669"/>
    <property type="project" value="InterPro"/>
</dbReference>
<evidence type="ECO:0000256" key="2">
    <source>
        <dbReference type="ARBA" id="ARBA00022448"/>
    </source>
</evidence>
<sequence>MDSKEKARFPKTFWTANTIELFERAAYYSMASFMVIYLKEVLGMSPTFATFLNGSLLWGLIYFMPIVSGTLADKYGFKRSLSLSFLMLFFGYLIMGNVQKFWPALAGDRGSAINYTVPVVVAIVLIGLGGSIVKPCIAGTIQKTSGLYATLGFSIFYMVINIGSITGRGVSYFIRTNLGIPAIFTYASTVFIFIGLLVVLFIYREPEYVSDGLKDGQQVKKKTLKEAILGIFVVLGNLKFVFFLVVIALFWFLYVQLYNLIPLFLRHIDPNAPVELYTLANPLMIVCFQLLITRLVKRWTPVKSILLGVGVTTAGMLLNILPVLLYSDISHRVSLAGLAIPIAGIFLLISIASMAVGEMMASPRIYEYIGRIAPKGEEGLYLGYANLPVAIGSILGGPLGGALYQKHIASPLQAGQSPNYIIIWATIAFLGVCSMAGLAIYDRLLARDKSR</sequence>
<dbReference type="InterPro" id="IPR050171">
    <property type="entry name" value="MFS_Transporters"/>
</dbReference>
<evidence type="ECO:0000313" key="10">
    <source>
        <dbReference type="Proteomes" id="UP000257323"/>
    </source>
</evidence>
<keyword evidence="6 7" id="KW-0472">Membrane</keyword>
<dbReference type="SUPFAM" id="SSF103473">
    <property type="entry name" value="MFS general substrate transporter"/>
    <property type="match status" value="1"/>
</dbReference>
<dbReference type="AlphaFoldDB" id="A0A3E2BNX1"/>
<dbReference type="PROSITE" id="PS01023">
    <property type="entry name" value="PTR2_2"/>
    <property type="match status" value="1"/>
</dbReference>
<keyword evidence="3" id="KW-1003">Cell membrane</keyword>
<feature type="transmembrane region" description="Helical" evidence="7">
    <location>
        <begin position="76"/>
        <end position="95"/>
    </location>
</feature>
<evidence type="ECO:0000256" key="7">
    <source>
        <dbReference type="SAM" id="Phobius"/>
    </source>
</evidence>
<dbReference type="PROSITE" id="PS50850">
    <property type="entry name" value="MFS"/>
    <property type="match status" value="1"/>
</dbReference>
<feature type="transmembrane region" description="Helical" evidence="7">
    <location>
        <begin position="305"/>
        <end position="326"/>
    </location>
</feature>
<proteinExistence type="predicted"/>
<feature type="domain" description="Major facilitator superfamily (MFS) profile" evidence="8">
    <location>
        <begin position="1"/>
        <end position="449"/>
    </location>
</feature>
<dbReference type="InterPro" id="IPR036259">
    <property type="entry name" value="MFS_trans_sf"/>
</dbReference>
<feature type="transmembrane region" description="Helical" evidence="7">
    <location>
        <begin position="421"/>
        <end position="441"/>
    </location>
</feature>
<feature type="transmembrane region" description="Helical" evidence="7">
    <location>
        <begin position="227"/>
        <end position="254"/>
    </location>
</feature>
<evidence type="ECO:0000256" key="6">
    <source>
        <dbReference type="ARBA" id="ARBA00023136"/>
    </source>
</evidence>
<evidence type="ECO:0000256" key="3">
    <source>
        <dbReference type="ARBA" id="ARBA00022475"/>
    </source>
</evidence>
<feature type="transmembrane region" description="Helical" evidence="7">
    <location>
        <begin position="115"/>
        <end position="133"/>
    </location>
</feature>
<feature type="transmembrane region" description="Helical" evidence="7">
    <location>
        <begin position="44"/>
        <end position="64"/>
    </location>
</feature>
<feature type="transmembrane region" description="Helical" evidence="7">
    <location>
        <begin position="381"/>
        <end position="401"/>
    </location>
</feature>
<dbReference type="InterPro" id="IPR018456">
    <property type="entry name" value="PTR2_symporter_CS"/>
</dbReference>
<dbReference type="GO" id="GO:0005886">
    <property type="term" value="C:plasma membrane"/>
    <property type="evidence" value="ECO:0007669"/>
    <property type="project" value="UniProtKB-SubCell"/>
</dbReference>
<evidence type="ECO:0000256" key="4">
    <source>
        <dbReference type="ARBA" id="ARBA00022692"/>
    </source>
</evidence>
<dbReference type="InterPro" id="IPR011701">
    <property type="entry name" value="MFS"/>
</dbReference>
<keyword evidence="2" id="KW-0813">Transport</keyword>
<dbReference type="Proteomes" id="UP000257323">
    <property type="component" value="Unassembled WGS sequence"/>
</dbReference>
<dbReference type="PANTHER" id="PTHR23517:SF2">
    <property type="entry name" value="MULTIDRUG RESISTANCE PROTEIN MDTH"/>
    <property type="match status" value="1"/>
</dbReference>
<comment type="subcellular location">
    <subcellularLocation>
        <location evidence="1">Cell membrane</location>
        <topology evidence="1">Multi-pass membrane protein</topology>
    </subcellularLocation>
</comment>
<dbReference type="Gene3D" id="1.20.1250.20">
    <property type="entry name" value="MFS general substrate transporter like domains"/>
    <property type="match status" value="2"/>
</dbReference>